<dbReference type="EMBL" id="QTSX02005843">
    <property type="protein sequence ID" value="KAJ9056952.1"/>
    <property type="molecule type" value="Genomic_DNA"/>
</dbReference>
<evidence type="ECO:0000313" key="1">
    <source>
        <dbReference type="EMBL" id="KAJ9056952.1"/>
    </source>
</evidence>
<organism evidence="1 2">
    <name type="scientific">Entomophthora muscae</name>
    <dbReference type="NCBI Taxonomy" id="34485"/>
    <lineage>
        <taxon>Eukaryota</taxon>
        <taxon>Fungi</taxon>
        <taxon>Fungi incertae sedis</taxon>
        <taxon>Zoopagomycota</taxon>
        <taxon>Entomophthoromycotina</taxon>
        <taxon>Entomophthoromycetes</taxon>
        <taxon>Entomophthorales</taxon>
        <taxon>Entomophthoraceae</taxon>
        <taxon>Entomophthora</taxon>
    </lineage>
</organism>
<name>A0ACC2S3Q5_9FUNG</name>
<comment type="caution">
    <text evidence="1">The sequence shown here is derived from an EMBL/GenBank/DDBJ whole genome shotgun (WGS) entry which is preliminary data.</text>
</comment>
<gene>
    <name evidence="1" type="ORF">DSO57_1027147</name>
</gene>
<accession>A0ACC2S3Q5</accession>
<sequence>MVIYGGIDGSASDPYKAQALTDTYVFNITSRLWYKPNIKNTPTKGAKFHSAANYNNSNTMHVFTGPSSGLVSLDTNSWEWTSPISPPSQISKNLGATMVASGNSLILYGGVEFDSDGAPDASKVSDAVYTYELTSRKWFLMPNGNKLYFHSSCYAPGQTEEIIFGGATADGALSPSVIALSTSAFQFYLNRVSSQTPPQLIGSTLACIGSNGVLMGGGGLDWKPTSAMVQLIGNAGGPNPEFLWSQAPIKDSGMAPGPRIGHTAAVLGSDIFVYGGVGANDINVYKLSTTTWEWEVLSSPNTPGSPIIPTSPNSNFSTSRNTQVIIIAIVSALFGVLMMGVIIAVCLRHWRQKSRILKKDSASGLAVDSMYRGPETRAWADSSNNTPARYSSYSNSNLDVRRTPAIHTPTLHLEEEECWTVGETNSYSVISGQEDTANSVAPVRYLRPLSPLSPQRTFPSESISSNFLPRPYPHQSEEGLAALQSTSDVVSPLDRIARLHAAVEEQEPPAHCTSELSTPTSSIQNWPFLARDALPLSRESGLNSQLSLLSFNPQVASPTHPAGLDSILHKRLSAKYRITASSLVMPLGSVSVVQATEIASLAPVAILLYLNKYDWDRDCEMLQILEGPFAPRLKESFQVPSAGKTHYVLVQERLGTPLPDILRRQAQPFSDLDLRLLIKGMARVLDFCHSRGVVLVDFQPTDLAFSSDTSSSQLMLARVESCHIEGDKFHRDAPSRYCPLS</sequence>
<protein>
    <submittedName>
        <fullName evidence="1">Uncharacterized protein</fullName>
    </submittedName>
</protein>
<proteinExistence type="predicted"/>
<evidence type="ECO:0000313" key="2">
    <source>
        <dbReference type="Proteomes" id="UP001165960"/>
    </source>
</evidence>
<keyword evidence="2" id="KW-1185">Reference proteome</keyword>
<dbReference type="Proteomes" id="UP001165960">
    <property type="component" value="Unassembled WGS sequence"/>
</dbReference>
<reference evidence="1" key="1">
    <citation type="submission" date="2022-04" db="EMBL/GenBank/DDBJ databases">
        <title>Genome of the entomopathogenic fungus Entomophthora muscae.</title>
        <authorList>
            <person name="Elya C."/>
            <person name="Lovett B.R."/>
            <person name="Lee E."/>
            <person name="Macias A.M."/>
            <person name="Hajek A.E."/>
            <person name="De Bivort B.L."/>
            <person name="Kasson M.T."/>
            <person name="De Fine Licht H.H."/>
            <person name="Stajich J.E."/>
        </authorList>
    </citation>
    <scope>NUCLEOTIDE SEQUENCE</scope>
    <source>
        <strain evidence="1">Berkeley</strain>
    </source>
</reference>